<dbReference type="OrthoDB" id="852460at2"/>
<reference evidence="2 3" key="1">
    <citation type="submission" date="2018-06" db="EMBL/GenBank/DDBJ databases">
        <title>Genomic Encyclopedia of Archaeal and Bacterial Type Strains, Phase II (KMG-II): from individual species to whole genera.</title>
        <authorList>
            <person name="Goeker M."/>
        </authorList>
    </citation>
    <scope>NUCLEOTIDE SEQUENCE [LARGE SCALE GENOMIC DNA]</scope>
    <source>
        <strain evidence="2 3">T4</strain>
    </source>
</reference>
<keyword evidence="1" id="KW-0812">Transmembrane</keyword>
<keyword evidence="1" id="KW-1133">Transmembrane helix</keyword>
<dbReference type="InterPro" id="IPR025597">
    <property type="entry name" value="DUF4345"/>
</dbReference>
<feature type="transmembrane region" description="Helical" evidence="1">
    <location>
        <begin position="51"/>
        <end position="73"/>
    </location>
</feature>
<dbReference type="AlphaFoldDB" id="A0A326S8I4"/>
<comment type="caution">
    <text evidence="2">The sequence shown here is derived from an EMBL/GenBank/DDBJ whole genome shotgun (WGS) entry which is preliminary data.</text>
</comment>
<feature type="transmembrane region" description="Helical" evidence="1">
    <location>
        <begin position="111"/>
        <end position="129"/>
    </location>
</feature>
<feature type="transmembrane region" description="Helical" evidence="1">
    <location>
        <begin position="80"/>
        <end position="99"/>
    </location>
</feature>
<name>A0A326S8I4_9BACT</name>
<dbReference type="EMBL" id="QKTX01000002">
    <property type="protein sequence ID" value="PZV86267.1"/>
    <property type="molecule type" value="Genomic_DNA"/>
</dbReference>
<sequence length="144" mass="15969">MKDVKKWVIATRLYLGFSLLSLLSVSMMALFDPQSVMDLVGVKLTNTDALSSIRGVYGGVGITICLSILYLLIRHPEKGAGFLSIFWGAYAFSRLITLISDGPLGDFGNQWLLIESIMAVIGLALWVQLNSRRRKQKLVFQPGF</sequence>
<dbReference type="Proteomes" id="UP000248917">
    <property type="component" value="Unassembled WGS sequence"/>
</dbReference>
<dbReference type="Pfam" id="PF14248">
    <property type="entry name" value="DUF4345"/>
    <property type="match status" value="1"/>
</dbReference>
<keyword evidence="3" id="KW-1185">Reference proteome</keyword>
<feature type="transmembrane region" description="Helical" evidence="1">
    <location>
        <begin position="12"/>
        <end position="31"/>
    </location>
</feature>
<evidence type="ECO:0000313" key="3">
    <source>
        <dbReference type="Proteomes" id="UP000248917"/>
    </source>
</evidence>
<protein>
    <submittedName>
        <fullName evidence="2">Uncharacterized protein DUF4345</fullName>
    </submittedName>
</protein>
<organism evidence="2 3">
    <name type="scientific">Algoriphagus aquaeductus</name>
    <dbReference type="NCBI Taxonomy" id="475299"/>
    <lineage>
        <taxon>Bacteria</taxon>
        <taxon>Pseudomonadati</taxon>
        <taxon>Bacteroidota</taxon>
        <taxon>Cytophagia</taxon>
        <taxon>Cytophagales</taxon>
        <taxon>Cyclobacteriaceae</taxon>
        <taxon>Algoriphagus</taxon>
    </lineage>
</organism>
<gene>
    <name evidence="2" type="ORF">CLV31_102163</name>
</gene>
<dbReference type="RefSeq" id="WP_111391422.1">
    <property type="nucleotide sequence ID" value="NZ_JBKBOX010000001.1"/>
</dbReference>
<proteinExistence type="predicted"/>
<evidence type="ECO:0000313" key="2">
    <source>
        <dbReference type="EMBL" id="PZV86267.1"/>
    </source>
</evidence>
<evidence type="ECO:0000256" key="1">
    <source>
        <dbReference type="SAM" id="Phobius"/>
    </source>
</evidence>
<keyword evidence="1" id="KW-0472">Membrane</keyword>
<accession>A0A326S8I4</accession>